<keyword evidence="2" id="KW-1185">Reference proteome</keyword>
<dbReference type="Proteomes" id="UP000031803">
    <property type="component" value="Segment"/>
</dbReference>
<proteinExistence type="predicted"/>
<evidence type="ECO:0000313" key="2">
    <source>
        <dbReference type="Proteomes" id="UP000031803"/>
    </source>
</evidence>
<sequence>MRLIRTRVIDYLFLSPEPRLIKLNQRYTIGSGRSDYYFQWEPI</sequence>
<organism evidence="1 2">
    <name type="scientific">Vibrio phage phi 1</name>
    <dbReference type="NCBI Taxonomy" id="1589297"/>
    <lineage>
        <taxon>Viruses</taxon>
        <taxon>Duplodnaviria</taxon>
        <taxon>Heunggongvirae</taxon>
        <taxon>Uroviricota</taxon>
        <taxon>Caudoviricetes</taxon>
        <taxon>Schitoviridae</taxon>
        <taxon>Pacinivirus</taxon>
        <taxon>Pacinivirus phi1</taxon>
    </lineage>
</organism>
<dbReference type="KEGG" id="vg:26625698"/>
<dbReference type="EMBL" id="KP280062">
    <property type="protein sequence ID" value="AJF40760.1"/>
    <property type="molecule type" value="Genomic_DNA"/>
</dbReference>
<name>A0A0B5HE34_9CAUD</name>
<accession>A0A0B5HE34</accession>
<dbReference type="GeneID" id="26625698"/>
<reference evidence="1 2" key="1">
    <citation type="submission" date="2014-12" db="EMBL/GenBank/DDBJ databases">
        <title>Complete genome sequences of three Vibrio cholerae specific bacteriophages.</title>
        <authorList>
            <person name="Bhandare S.G."/>
            <person name="Warry A."/>
            <person name="Emes R.D."/>
            <person name="Hooton S.P.T."/>
            <person name="Barrow P.A."/>
            <person name="Atterbury R.J."/>
        </authorList>
    </citation>
    <scope>NUCLEOTIDE SEQUENCE [LARGE SCALE GENOMIC DNA]</scope>
</reference>
<protein>
    <submittedName>
        <fullName evidence="1">Uncharacterized protein</fullName>
    </submittedName>
</protein>
<gene>
    <name evidence="1" type="ORF">SBVP1_0102</name>
</gene>
<dbReference type="RefSeq" id="YP_009198620.1">
    <property type="nucleotide sequence ID" value="NC_028799.1"/>
</dbReference>
<evidence type="ECO:0000313" key="1">
    <source>
        <dbReference type="EMBL" id="AJF40760.1"/>
    </source>
</evidence>